<proteinExistence type="predicted"/>
<dbReference type="SUPFAM" id="SSF53300">
    <property type="entry name" value="vWA-like"/>
    <property type="match status" value="1"/>
</dbReference>
<evidence type="ECO:0000259" key="2">
    <source>
        <dbReference type="PROSITE" id="PS50234"/>
    </source>
</evidence>
<dbReference type="SMART" id="SM00034">
    <property type="entry name" value="CLECT"/>
    <property type="match status" value="1"/>
</dbReference>
<dbReference type="SMART" id="SM00327">
    <property type="entry name" value="VWA"/>
    <property type="match status" value="1"/>
</dbReference>
<dbReference type="InterPro" id="IPR001304">
    <property type="entry name" value="C-type_lectin-like"/>
</dbReference>
<evidence type="ECO:0000313" key="3">
    <source>
        <dbReference type="EMBL" id="CAJ0597182.1"/>
    </source>
</evidence>
<dbReference type="PROSITE" id="PS50234">
    <property type="entry name" value="VWFA"/>
    <property type="match status" value="1"/>
</dbReference>
<comment type="caution">
    <text evidence="3">The sequence shown here is derived from an EMBL/GenBank/DDBJ whole genome shotgun (WGS) entry which is preliminary data.</text>
</comment>
<protein>
    <recommendedName>
        <fullName evidence="5">VWFA domain-containing protein</fullName>
    </recommendedName>
</protein>
<dbReference type="InterPro" id="IPR016187">
    <property type="entry name" value="CTDL_fold"/>
</dbReference>
<dbReference type="AlphaFoldDB" id="A0AA36GRV5"/>
<feature type="domain" description="C-type lectin" evidence="1">
    <location>
        <begin position="215"/>
        <end position="311"/>
    </location>
</feature>
<sequence>MFVLFISISGQACCIDVGTSDTVMPKSNVGDRNFTIIESTESTPINQCPCTNNNIWIDVYFLIDSSRAMTANGFDEATSFAEAVLYKLNIGQADGQRTRAGFISYFADASKNYDLTAFKSSNDMIDRADFTYNGSRGTNIESAIKLAAESFETSSHRSNVQKVIVIIGSAYENGNYNDPTKVAKSFTQDGGFIITVVNCFCPTNYLPFMQGDVRPTGGCYKAFSDSAIQTLAAKNCRQYHDAYLVKVESRAKSQFLSAVFPSKTKFWIGLKYLAATGLYQWSDGTYLGSSDFQMWAPGYPNANAGYCVYMYQYTEFRLLSGELRLGGRVRNGKAFVKNLLPQHQSRKEAPHICQNYQ</sequence>
<accession>A0AA36GRV5</accession>
<dbReference type="InterPro" id="IPR036465">
    <property type="entry name" value="vWFA_dom_sf"/>
</dbReference>
<evidence type="ECO:0008006" key="5">
    <source>
        <dbReference type="Google" id="ProtNLM"/>
    </source>
</evidence>
<dbReference type="Gene3D" id="3.10.100.10">
    <property type="entry name" value="Mannose-Binding Protein A, subunit A"/>
    <property type="match status" value="1"/>
</dbReference>
<dbReference type="PANTHER" id="PTHR31024:SF3">
    <property type="entry name" value="C-TYPE LECTIN-RELATED"/>
    <property type="match status" value="1"/>
</dbReference>
<dbReference type="PANTHER" id="PTHR31024">
    <property type="entry name" value="C-TYPE LECTIN"/>
    <property type="match status" value="1"/>
</dbReference>
<reference evidence="3" key="1">
    <citation type="submission" date="2023-07" db="EMBL/GenBank/DDBJ databases">
        <authorList>
            <consortium name="CYATHOMIX"/>
        </authorList>
    </citation>
    <scope>NUCLEOTIDE SEQUENCE</scope>
    <source>
        <strain evidence="3">N/A</strain>
    </source>
</reference>
<gene>
    <name evidence="3" type="ORF">CYNAS_LOCUS9165</name>
</gene>
<organism evidence="3 4">
    <name type="scientific">Cylicocyclus nassatus</name>
    <name type="common">Nematode worm</name>
    <dbReference type="NCBI Taxonomy" id="53992"/>
    <lineage>
        <taxon>Eukaryota</taxon>
        <taxon>Metazoa</taxon>
        <taxon>Ecdysozoa</taxon>
        <taxon>Nematoda</taxon>
        <taxon>Chromadorea</taxon>
        <taxon>Rhabditida</taxon>
        <taxon>Rhabditina</taxon>
        <taxon>Rhabditomorpha</taxon>
        <taxon>Strongyloidea</taxon>
        <taxon>Strongylidae</taxon>
        <taxon>Cylicocyclus</taxon>
    </lineage>
</organism>
<dbReference type="InterPro" id="IPR016186">
    <property type="entry name" value="C-type_lectin-like/link_sf"/>
</dbReference>
<name>A0AA36GRV5_CYLNA</name>
<dbReference type="InterPro" id="IPR002035">
    <property type="entry name" value="VWF_A"/>
</dbReference>
<dbReference type="Gene3D" id="3.40.50.410">
    <property type="entry name" value="von Willebrand factor, type A domain"/>
    <property type="match status" value="1"/>
</dbReference>
<feature type="domain" description="VWFA" evidence="2">
    <location>
        <begin position="58"/>
        <end position="198"/>
    </location>
</feature>
<dbReference type="CDD" id="cd01450">
    <property type="entry name" value="vWFA_subfamily_ECM"/>
    <property type="match status" value="1"/>
</dbReference>
<dbReference type="PROSITE" id="PS50041">
    <property type="entry name" value="C_TYPE_LECTIN_2"/>
    <property type="match status" value="1"/>
</dbReference>
<evidence type="ECO:0000259" key="1">
    <source>
        <dbReference type="PROSITE" id="PS50041"/>
    </source>
</evidence>
<dbReference type="Proteomes" id="UP001176961">
    <property type="component" value="Unassembled WGS sequence"/>
</dbReference>
<dbReference type="Pfam" id="PF00059">
    <property type="entry name" value="Lectin_C"/>
    <property type="match status" value="1"/>
</dbReference>
<dbReference type="Pfam" id="PF00092">
    <property type="entry name" value="VWA"/>
    <property type="match status" value="1"/>
</dbReference>
<dbReference type="SUPFAM" id="SSF56436">
    <property type="entry name" value="C-type lectin-like"/>
    <property type="match status" value="1"/>
</dbReference>
<keyword evidence="4" id="KW-1185">Reference proteome</keyword>
<dbReference type="EMBL" id="CATQJL010000223">
    <property type="protein sequence ID" value="CAJ0597182.1"/>
    <property type="molecule type" value="Genomic_DNA"/>
</dbReference>
<evidence type="ECO:0000313" key="4">
    <source>
        <dbReference type="Proteomes" id="UP001176961"/>
    </source>
</evidence>
<dbReference type="CDD" id="cd00037">
    <property type="entry name" value="CLECT"/>
    <property type="match status" value="1"/>
</dbReference>